<protein>
    <submittedName>
        <fullName evidence="1">Uncharacterized protein</fullName>
    </submittedName>
</protein>
<dbReference type="AlphaFoldDB" id="A0A1G6IEC7"/>
<gene>
    <name evidence="1" type="ORF">SAMN05421733_10888</name>
</gene>
<proteinExistence type="predicted"/>
<organism evidence="1 2">
    <name type="scientific">Acinetobacter boissieri</name>
    <dbReference type="NCBI Taxonomy" id="1219383"/>
    <lineage>
        <taxon>Bacteria</taxon>
        <taxon>Pseudomonadati</taxon>
        <taxon>Pseudomonadota</taxon>
        <taxon>Gammaproteobacteria</taxon>
        <taxon>Moraxellales</taxon>
        <taxon>Moraxellaceae</taxon>
        <taxon>Acinetobacter</taxon>
    </lineage>
</organism>
<accession>A0A1G6IEC7</accession>
<reference evidence="2" key="1">
    <citation type="submission" date="2016-09" db="EMBL/GenBank/DDBJ databases">
        <authorList>
            <person name="Varghese N."/>
            <person name="Submissions S."/>
        </authorList>
    </citation>
    <scope>NUCLEOTIDE SEQUENCE [LARGE SCALE GENOMIC DNA]</scope>
    <source>
        <strain evidence="2">ANC 4422</strain>
    </source>
</reference>
<evidence type="ECO:0000313" key="2">
    <source>
        <dbReference type="Proteomes" id="UP000242501"/>
    </source>
</evidence>
<dbReference type="Proteomes" id="UP000242501">
    <property type="component" value="Unassembled WGS sequence"/>
</dbReference>
<evidence type="ECO:0000313" key="1">
    <source>
        <dbReference type="EMBL" id="SDC04831.1"/>
    </source>
</evidence>
<sequence length="200" mass="23299">MHLVLNYIKKISVILAIICAYDQAHANDRLCTQNLCQEQNELDKKKLVTLTEQTNFVSNAPRSILDMTHHLWQKRMQLCKTKQCLAQQITQRTQELNEFATLNQALTQHFIKYQHGKVAKQQVYLQLHQLEQNKLKIDGYGYSNQQQQHFLAYSQNTDLAQITNNEDGCTYAMTLSKGLLNIQSGEKKCRLFAGNYRRYD</sequence>
<dbReference type="RefSeq" id="WP_092748929.1">
    <property type="nucleotide sequence ID" value="NZ_FMYL01000008.1"/>
</dbReference>
<name>A0A1G6IEC7_9GAMM</name>
<dbReference type="OrthoDB" id="6696515at2"/>
<dbReference type="EMBL" id="FMYL01000008">
    <property type="protein sequence ID" value="SDC04831.1"/>
    <property type="molecule type" value="Genomic_DNA"/>
</dbReference>
<keyword evidence="2" id="KW-1185">Reference proteome</keyword>